<keyword evidence="4 13" id="KW-0812">Transmembrane</keyword>
<reference evidence="14" key="1">
    <citation type="submission" date="2018-04" db="EMBL/GenBank/DDBJ databases">
        <title>Whole genome sequencing of Hypsizygus marmoreus.</title>
        <authorList>
            <person name="Choi I.-G."/>
            <person name="Min B."/>
            <person name="Kim J.-G."/>
            <person name="Kim S."/>
            <person name="Oh Y.-L."/>
            <person name="Kong W.-S."/>
            <person name="Park H."/>
            <person name="Jeong J."/>
            <person name="Song E.-S."/>
        </authorList>
    </citation>
    <scope>NUCLEOTIDE SEQUENCE [LARGE SCALE GENOMIC DNA]</scope>
    <source>
        <strain evidence="14">51987-8</strain>
    </source>
</reference>
<keyword evidence="10 13" id="KW-0472">Membrane</keyword>
<organism evidence="14 15">
    <name type="scientific">Hypsizygus marmoreus</name>
    <name type="common">White beech mushroom</name>
    <name type="synonym">Agaricus marmoreus</name>
    <dbReference type="NCBI Taxonomy" id="39966"/>
    <lineage>
        <taxon>Eukaryota</taxon>
        <taxon>Fungi</taxon>
        <taxon>Dikarya</taxon>
        <taxon>Basidiomycota</taxon>
        <taxon>Agaricomycotina</taxon>
        <taxon>Agaricomycetes</taxon>
        <taxon>Agaricomycetidae</taxon>
        <taxon>Agaricales</taxon>
        <taxon>Tricholomatineae</taxon>
        <taxon>Lyophyllaceae</taxon>
        <taxon>Hypsizygus</taxon>
    </lineage>
</organism>
<protein>
    <submittedName>
        <fullName evidence="14">Ergosterol biosynthetic protein 28</fullName>
    </submittedName>
</protein>
<feature type="transmembrane region" description="Helical" evidence="13">
    <location>
        <begin position="15"/>
        <end position="36"/>
    </location>
</feature>
<keyword evidence="15" id="KW-1185">Reference proteome</keyword>
<evidence type="ECO:0000256" key="6">
    <source>
        <dbReference type="ARBA" id="ARBA00022955"/>
    </source>
</evidence>
<evidence type="ECO:0000256" key="5">
    <source>
        <dbReference type="ARBA" id="ARBA00022824"/>
    </source>
</evidence>
<feature type="transmembrane region" description="Helical" evidence="13">
    <location>
        <begin position="88"/>
        <end position="105"/>
    </location>
</feature>
<name>A0A369JVY3_HYPMA</name>
<keyword evidence="3" id="KW-0444">Lipid biosynthesis</keyword>
<evidence type="ECO:0000256" key="12">
    <source>
        <dbReference type="ARBA" id="ARBA00023221"/>
    </source>
</evidence>
<evidence type="ECO:0000256" key="8">
    <source>
        <dbReference type="ARBA" id="ARBA00023011"/>
    </source>
</evidence>
<dbReference type="FunCoup" id="A0A369JVY3">
    <property type="interactions" value="169"/>
</dbReference>
<evidence type="ECO:0000256" key="9">
    <source>
        <dbReference type="ARBA" id="ARBA00023098"/>
    </source>
</evidence>
<dbReference type="OrthoDB" id="6485510at2759"/>
<dbReference type="Proteomes" id="UP000076154">
    <property type="component" value="Unassembled WGS sequence"/>
</dbReference>
<evidence type="ECO:0000256" key="1">
    <source>
        <dbReference type="ARBA" id="ARBA00004477"/>
    </source>
</evidence>
<sequence>MFDLLTRYLPKADGYLAYWQLFVGVTALFNTVQNFTTLKLTRRIYNVQPQSVTALQARTFAVWTLTSAVVRAYAAYHIHDKAVYDMAMFTYLIAFGHFSSEWFIFRTATPSAGLLAPVIVSTSSLIWMFNQYEFYVKA</sequence>
<gene>
    <name evidence="14" type="primary">ERG28</name>
    <name evidence="14" type="ORF">Hypma_006503</name>
</gene>
<evidence type="ECO:0000256" key="11">
    <source>
        <dbReference type="ARBA" id="ARBA00023166"/>
    </source>
</evidence>
<evidence type="ECO:0000256" key="7">
    <source>
        <dbReference type="ARBA" id="ARBA00022989"/>
    </source>
</evidence>
<dbReference type="InParanoid" id="A0A369JVY3"/>
<proteinExistence type="inferred from homology"/>
<evidence type="ECO:0000256" key="4">
    <source>
        <dbReference type="ARBA" id="ARBA00022692"/>
    </source>
</evidence>
<keyword evidence="5" id="KW-0256">Endoplasmic reticulum</keyword>
<evidence type="ECO:0000313" key="14">
    <source>
        <dbReference type="EMBL" id="RDB25938.1"/>
    </source>
</evidence>
<evidence type="ECO:0000256" key="2">
    <source>
        <dbReference type="ARBA" id="ARBA00005377"/>
    </source>
</evidence>
<evidence type="ECO:0000256" key="10">
    <source>
        <dbReference type="ARBA" id="ARBA00023136"/>
    </source>
</evidence>
<keyword evidence="7 13" id="KW-1133">Transmembrane helix</keyword>
<dbReference type="GO" id="GO:0016126">
    <property type="term" value="P:sterol biosynthetic process"/>
    <property type="evidence" value="ECO:0007669"/>
    <property type="project" value="UniProtKB-KW"/>
</dbReference>
<accession>A0A369JVY3</accession>
<dbReference type="GO" id="GO:0030674">
    <property type="term" value="F:protein-macromolecule adaptor activity"/>
    <property type="evidence" value="ECO:0007669"/>
    <property type="project" value="TreeGrafter"/>
</dbReference>
<dbReference type="PANTHER" id="PTHR15451">
    <property type="entry name" value="ERGOSTEROL BIOSYNTHETIC PROTEIN 28-RELATED"/>
    <property type="match status" value="1"/>
</dbReference>
<keyword evidence="9" id="KW-0443">Lipid metabolism</keyword>
<keyword evidence="8" id="KW-0756">Sterol biosynthesis</keyword>
<dbReference type="AlphaFoldDB" id="A0A369JVY3"/>
<dbReference type="InterPro" id="IPR005352">
    <property type="entry name" value="Erg28"/>
</dbReference>
<dbReference type="Pfam" id="PF03694">
    <property type="entry name" value="Erg28"/>
    <property type="match status" value="1"/>
</dbReference>
<comment type="similarity">
    <text evidence="2">Belongs to the ERG28 family.</text>
</comment>
<dbReference type="EMBL" id="LUEZ02000040">
    <property type="protein sequence ID" value="RDB25938.1"/>
    <property type="molecule type" value="Genomic_DNA"/>
</dbReference>
<keyword evidence="11" id="KW-1207">Sterol metabolism</keyword>
<dbReference type="PANTHER" id="PTHR15451:SF19">
    <property type="entry name" value="ERGOSTEROL BIOSYNTHETIC PROTEIN 28 HOMOLOG"/>
    <property type="match status" value="1"/>
</dbReference>
<feature type="transmembrane region" description="Helical" evidence="13">
    <location>
        <begin position="112"/>
        <end position="129"/>
    </location>
</feature>
<comment type="subcellular location">
    <subcellularLocation>
        <location evidence="1">Endoplasmic reticulum membrane</location>
        <topology evidence="1">Multi-pass membrane protein</topology>
    </subcellularLocation>
</comment>
<evidence type="ECO:0000313" key="15">
    <source>
        <dbReference type="Proteomes" id="UP000076154"/>
    </source>
</evidence>
<evidence type="ECO:0000256" key="3">
    <source>
        <dbReference type="ARBA" id="ARBA00022516"/>
    </source>
</evidence>
<feature type="transmembrane region" description="Helical" evidence="13">
    <location>
        <begin position="57"/>
        <end position="76"/>
    </location>
</feature>
<keyword evidence="12" id="KW-0753">Steroid metabolism</keyword>
<comment type="caution">
    <text evidence="14">The sequence shown here is derived from an EMBL/GenBank/DDBJ whole genome shotgun (WGS) entry which is preliminary data.</text>
</comment>
<dbReference type="STRING" id="39966.A0A369JVY3"/>
<evidence type="ECO:0000256" key="13">
    <source>
        <dbReference type="SAM" id="Phobius"/>
    </source>
</evidence>
<keyword evidence="6" id="KW-0752">Steroid biosynthesis</keyword>
<dbReference type="GO" id="GO:0005789">
    <property type="term" value="C:endoplasmic reticulum membrane"/>
    <property type="evidence" value="ECO:0007669"/>
    <property type="project" value="UniProtKB-SubCell"/>
</dbReference>